<gene>
    <name evidence="7" type="ORF">IWQ60_002290</name>
</gene>
<dbReference type="InterPro" id="IPR002930">
    <property type="entry name" value="GCV_H"/>
</dbReference>
<dbReference type="NCBIfam" id="NF002270">
    <property type="entry name" value="PRK01202.1"/>
    <property type="match status" value="1"/>
</dbReference>
<keyword evidence="2 4" id="KW-0450">Lipoyl</keyword>
<comment type="subcellular location">
    <subcellularLocation>
        <location evidence="5">Mitochondrion</location>
    </subcellularLocation>
</comment>
<organism evidence="7 8">
    <name type="scientific">Tieghemiomyces parasiticus</name>
    <dbReference type="NCBI Taxonomy" id="78921"/>
    <lineage>
        <taxon>Eukaryota</taxon>
        <taxon>Fungi</taxon>
        <taxon>Fungi incertae sedis</taxon>
        <taxon>Zoopagomycota</taxon>
        <taxon>Kickxellomycotina</taxon>
        <taxon>Dimargaritomycetes</taxon>
        <taxon>Dimargaritales</taxon>
        <taxon>Dimargaritaceae</taxon>
        <taxon>Tieghemiomyces</taxon>
    </lineage>
</organism>
<keyword evidence="3 5" id="KW-0809">Transit peptide</keyword>
<comment type="function">
    <text evidence="5">The H protein shuttles the methylamine group of glycine from the P protein to the T protein.</text>
</comment>
<dbReference type="InterPro" id="IPR003016">
    <property type="entry name" value="2-oxoA_DH_lipoyl-BS"/>
</dbReference>
<dbReference type="GO" id="GO:0019464">
    <property type="term" value="P:glycine decarboxylation via glycine cleavage system"/>
    <property type="evidence" value="ECO:0007669"/>
    <property type="project" value="UniProtKB-UniRule"/>
</dbReference>
<keyword evidence="5" id="KW-0496">Mitochondrion</keyword>
<dbReference type="GO" id="GO:0009249">
    <property type="term" value="P:protein lipoylation"/>
    <property type="evidence" value="ECO:0007669"/>
    <property type="project" value="TreeGrafter"/>
</dbReference>
<dbReference type="Gene3D" id="2.40.50.100">
    <property type="match status" value="1"/>
</dbReference>
<evidence type="ECO:0000256" key="3">
    <source>
        <dbReference type="ARBA" id="ARBA00022946"/>
    </source>
</evidence>
<dbReference type="InterPro" id="IPR011053">
    <property type="entry name" value="Single_hybrid_motif"/>
</dbReference>
<dbReference type="OrthoDB" id="10264154at2759"/>
<dbReference type="PANTHER" id="PTHR11715:SF3">
    <property type="entry name" value="GLYCINE CLEAVAGE SYSTEM H PROTEIN-RELATED"/>
    <property type="match status" value="1"/>
</dbReference>
<dbReference type="CDD" id="cd06848">
    <property type="entry name" value="GCS_H"/>
    <property type="match status" value="1"/>
</dbReference>
<dbReference type="AlphaFoldDB" id="A0A9W8E1R6"/>
<comment type="caution">
    <text evidence="7">The sequence shown here is derived from an EMBL/GenBank/DDBJ whole genome shotgun (WGS) entry which is preliminary data.</text>
</comment>
<dbReference type="GO" id="GO:0005739">
    <property type="term" value="C:mitochondrion"/>
    <property type="evidence" value="ECO:0007669"/>
    <property type="project" value="UniProtKB-SubCell"/>
</dbReference>
<dbReference type="Pfam" id="PF01597">
    <property type="entry name" value="GCV_H"/>
    <property type="match status" value="1"/>
</dbReference>
<dbReference type="PROSITE" id="PS00189">
    <property type="entry name" value="LIPOYL"/>
    <property type="match status" value="1"/>
</dbReference>
<protein>
    <recommendedName>
        <fullName evidence="5">Glycine cleavage system H protein</fullName>
    </recommendedName>
</protein>
<comment type="similarity">
    <text evidence="1 5">Belongs to the GcvH family.</text>
</comment>
<evidence type="ECO:0000259" key="6">
    <source>
        <dbReference type="PROSITE" id="PS50968"/>
    </source>
</evidence>
<proteinExistence type="inferred from homology"/>
<dbReference type="SUPFAM" id="SSF51230">
    <property type="entry name" value="Single hybrid motif"/>
    <property type="match status" value="1"/>
</dbReference>
<dbReference type="GO" id="GO:0005960">
    <property type="term" value="C:glycine cleavage complex"/>
    <property type="evidence" value="ECO:0007669"/>
    <property type="project" value="UniProtKB-UniRule"/>
</dbReference>
<reference evidence="7" key="1">
    <citation type="submission" date="2022-07" db="EMBL/GenBank/DDBJ databases">
        <title>Phylogenomic reconstructions and comparative analyses of Kickxellomycotina fungi.</title>
        <authorList>
            <person name="Reynolds N.K."/>
            <person name="Stajich J.E."/>
            <person name="Barry K."/>
            <person name="Grigoriev I.V."/>
            <person name="Crous P."/>
            <person name="Smith M.E."/>
        </authorList>
    </citation>
    <scope>NUCLEOTIDE SEQUENCE</scope>
    <source>
        <strain evidence="7">RSA 861</strain>
    </source>
</reference>
<name>A0A9W8E1R6_9FUNG</name>
<dbReference type="NCBIfam" id="TIGR00527">
    <property type="entry name" value="gcvH"/>
    <property type="match status" value="1"/>
</dbReference>
<dbReference type="PROSITE" id="PS50968">
    <property type="entry name" value="BIOTINYL_LIPOYL"/>
    <property type="match status" value="1"/>
</dbReference>
<keyword evidence="8" id="KW-1185">Reference proteome</keyword>
<dbReference type="HAMAP" id="MF_00272">
    <property type="entry name" value="GcvH"/>
    <property type="match status" value="1"/>
</dbReference>
<evidence type="ECO:0000256" key="1">
    <source>
        <dbReference type="ARBA" id="ARBA00009249"/>
    </source>
</evidence>
<dbReference type="EMBL" id="JANBPT010000085">
    <property type="protein sequence ID" value="KAJ1928168.1"/>
    <property type="molecule type" value="Genomic_DNA"/>
</dbReference>
<dbReference type="PANTHER" id="PTHR11715">
    <property type="entry name" value="GLYCINE CLEAVAGE SYSTEM H PROTEIN"/>
    <property type="match status" value="1"/>
</dbReference>
<dbReference type="InterPro" id="IPR033753">
    <property type="entry name" value="GCV_H/Fam206"/>
</dbReference>
<dbReference type="InterPro" id="IPR017453">
    <property type="entry name" value="GCV_H_sub"/>
</dbReference>
<evidence type="ECO:0000313" key="7">
    <source>
        <dbReference type="EMBL" id="KAJ1928168.1"/>
    </source>
</evidence>
<dbReference type="InterPro" id="IPR000089">
    <property type="entry name" value="Biotin_lipoyl"/>
</dbReference>
<sequence>MLTTRLLSRTFRTVRPTPAALKCSLRPALAFRFYSSAGPVTKYTESHEWVRIEDKVATVGVTDYAQAHLGDVVFVELPEVNAIVTEGSPIAIVESVKAASDIYSPVDGTIVAANDELTSSPNLINDNPTDDGWMFKVSFESADPFKKLMDAAAYKEFCTKE</sequence>
<feature type="modified residue" description="N6-lipoyllysine" evidence="4">
    <location>
        <position position="97"/>
    </location>
</feature>
<feature type="domain" description="Lipoyl-binding" evidence="6">
    <location>
        <begin position="56"/>
        <end position="138"/>
    </location>
</feature>
<comment type="cofactor">
    <cofactor evidence="5">
        <name>(R)-lipoate</name>
        <dbReference type="ChEBI" id="CHEBI:83088"/>
    </cofactor>
    <text evidence="5">Binds 1 lipoyl cofactor covalently.</text>
</comment>
<accession>A0A9W8E1R6</accession>
<evidence type="ECO:0000256" key="4">
    <source>
        <dbReference type="PIRSR" id="PIRSR617453-50"/>
    </source>
</evidence>
<evidence type="ECO:0000256" key="5">
    <source>
        <dbReference type="RuleBase" id="RU364055"/>
    </source>
</evidence>
<dbReference type="Proteomes" id="UP001150569">
    <property type="component" value="Unassembled WGS sequence"/>
</dbReference>
<evidence type="ECO:0000256" key="2">
    <source>
        <dbReference type="ARBA" id="ARBA00022823"/>
    </source>
</evidence>
<comment type="subunit">
    <text evidence="5">The glycine cleavage system is composed of four proteins: P, T, L and H.</text>
</comment>
<evidence type="ECO:0000313" key="8">
    <source>
        <dbReference type="Proteomes" id="UP001150569"/>
    </source>
</evidence>